<dbReference type="AlphaFoldDB" id="A0A833JAH9"/>
<sequence length="110" mass="12619">MICSQYDVVEVPFPFVDTPAITKKRKALVISKYDFNIQNSATILCMITSATNSKWFGDIPIKQLEEAGLRKSCVMRFKIFTLDNSLILNICGKLSKIDQENYENMKNKFI</sequence>
<dbReference type="SUPFAM" id="SSF50118">
    <property type="entry name" value="Cell growth inhibitor/plasmid maintenance toxic component"/>
    <property type="match status" value="1"/>
</dbReference>
<comment type="caution">
    <text evidence="1">The sequence shown here is derived from an EMBL/GenBank/DDBJ whole genome shotgun (WGS) entry which is preliminary data.</text>
</comment>
<dbReference type="InterPro" id="IPR003477">
    <property type="entry name" value="PemK-like"/>
</dbReference>
<gene>
    <name evidence="1" type="ORF">GCL57_13125</name>
</gene>
<name>A0A833JAH9_9BACT</name>
<dbReference type="GO" id="GO:0003677">
    <property type="term" value="F:DNA binding"/>
    <property type="evidence" value="ECO:0007669"/>
    <property type="project" value="InterPro"/>
</dbReference>
<dbReference type="Proteomes" id="UP000442694">
    <property type="component" value="Unassembled WGS sequence"/>
</dbReference>
<evidence type="ECO:0000313" key="1">
    <source>
        <dbReference type="EMBL" id="KAB8027991.1"/>
    </source>
</evidence>
<dbReference type="InterPro" id="IPR011067">
    <property type="entry name" value="Plasmid_toxin/cell-grow_inhib"/>
</dbReference>
<dbReference type="EMBL" id="WFLN01000010">
    <property type="protein sequence ID" value="KAB8027991.1"/>
    <property type="molecule type" value="Genomic_DNA"/>
</dbReference>
<organism evidence="1 2">
    <name type="scientific">Fluviispira multicolorata</name>
    <dbReference type="NCBI Taxonomy" id="2654512"/>
    <lineage>
        <taxon>Bacteria</taxon>
        <taxon>Pseudomonadati</taxon>
        <taxon>Bdellovibrionota</taxon>
        <taxon>Oligoflexia</taxon>
        <taxon>Silvanigrellales</taxon>
        <taxon>Silvanigrellaceae</taxon>
        <taxon>Fluviispira</taxon>
    </lineage>
</organism>
<dbReference type="RefSeq" id="WP_152213813.1">
    <property type="nucleotide sequence ID" value="NZ_WFLN01000010.1"/>
</dbReference>
<dbReference type="Pfam" id="PF02452">
    <property type="entry name" value="PemK_toxin"/>
    <property type="match status" value="1"/>
</dbReference>
<protein>
    <submittedName>
        <fullName evidence="1">Type II toxin-antitoxin system PemK/MazF family toxin</fullName>
    </submittedName>
</protein>
<reference evidence="1 2" key="1">
    <citation type="submission" date="2019-10" db="EMBL/GenBank/DDBJ databases">
        <title>New genus of Silvanigrellaceae.</title>
        <authorList>
            <person name="Pitt A."/>
            <person name="Hahn M.W."/>
        </authorList>
    </citation>
    <scope>NUCLEOTIDE SEQUENCE [LARGE SCALE GENOMIC DNA]</scope>
    <source>
        <strain evidence="1 2">33A1-SZDP</strain>
    </source>
</reference>
<proteinExistence type="predicted"/>
<accession>A0A833JAH9</accession>
<dbReference type="Gene3D" id="2.30.30.110">
    <property type="match status" value="1"/>
</dbReference>
<evidence type="ECO:0000313" key="2">
    <source>
        <dbReference type="Proteomes" id="UP000442694"/>
    </source>
</evidence>
<keyword evidence="2" id="KW-1185">Reference proteome</keyword>